<keyword evidence="1" id="KW-0472">Membrane</keyword>
<dbReference type="Proteomes" id="UP001642484">
    <property type="component" value="Unassembled WGS sequence"/>
</dbReference>
<accession>A0ABP0LR49</accession>
<feature type="transmembrane region" description="Helical" evidence="1">
    <location>
        <begin position="343"/>
        <end position="362"/>
    </location>
</feature>
<keyword evidence="1" id="KW-1133">Transmembrane helix</keyword>
<dbReference type="EMBL" id="CAXAMN010013335">
    <property type="protein sequence ID" value="CAK9040524.1"/>
    <property type="molecule type" value="Genomic_DNA"/>
</dbReference>
<evidence type="ECO:0000313" key="3">
    <source>
        <dbReference type="Proteomes" id="UP001642484"/>
    </source>
</evidence>
<evidence type="ECO:0000313" key="2">
    <source>
        <dbReference type="EMBL" id="CAK9040524.1"/>
    </source>
</evidence>
<sequence length="366" mass="38649">MLSSQKHNWSVKTLKPSFLSCCSRAQGTCSSCQRKMAPPGFAWPFLAIGTALAAGVFEVDKPAACSTASWTTACFGAATCESLSGAGLQCDALNQLGTCGTVCAEPCCITTTSTTMTLTMTATTLTTTETTVTRSSITVTHTSTETQTTSQTDTTISTTGTTVTSSYTGSSITRTVTMTRTHTMTMTSTVSETETSTQTTTEVPTTTQGAAAKITVTMSVTVPSNEAQSYVQDSRVSKAYKKVMEKVTGLSSDMVDVELEHSQPTKDGNLTVTYTLTIPYEDQGNGLVAAVPLKDVQDKLAGLDLESLNAMLDEQVAAATGSGKYTQEVERLREDQTSVVNGAVIHFSFATSMLVYFAAVYLKAIS</sequence>
<keyword evidence="1" id="KW-0812">Transmembrane</keyword>
<proteinExistence type="predicted"/>
<keyword evidence="3" id="KW-1185">Reference proteome</keyword>
<organism evidence="2 3">
    <name type="scientific">Durusdinium trenchii</name>
    <dbReference type="NCBI Taxonomy" id="1381693"/>
    <lineage>
        <taxon>Eukaryota</taxon>
        <taxon>Sar</taxon>
        <taxon>Alveolata</taxon>
        <taxon>Dinophyceae</taxon>
        <taxon>Suessiales</taxon>
        <taxon>Symbiodiniaceae</taxon>
        <taxon>Durusdinium</taxon>
    </lineage>
</organism>
<protein>
    <submittedName>
        <fullName evidence="2">Uncharacterized protein</fullName>
    </submittedName>
</protein>
<evidence type="ECO:0000256" key="1">
    <source>
        <dbReference type="SAM" id="Phobius"/>
    </source>
</evidence>
<reference evidence="2 3" key="1">
    <citation type="submission" date="2024-02" db="EMBL/GenBank/DDBJ databases">
        <authorList>
            <person name="Chen Y."/>
            <person name="Shah S."/>
            <person name="Dougan E. K."/>
            <person name="Thang M."/>
            <person name="Chan C."/>
        </authorList>
    </citation>
    <scope>NUCLEOTIDE SEQUENCE [LARGE SCALE GENOMIC DNA]</scope>
</reference>
<gene>
    <name evidence="2" type="ORF">CCMP2556_LOCUS21815</name>
</gene>
<name>A0ABP0LR49_9DINO</name>
<comment type="caution">
    <text evidence="2">The sequence shown here is derived from an EMBL/GenBank/DDBJ whole genome shotgun (WGS) entry which is preliminary data.</text>
</comment>